<dbReference type="PROSITE" id="PS51257">
    <property type="entry name" value="PROKAR_LIPOPROTEIN"/>
    <property type="match status" value="1"/>
</dbReference>
<dbReference type="Proteomes" id="UP001595816">
    <property type="component" value="Unassembled WGS sequence"/>
</dbReference>
<evidence type="ECO:0000259" key="3">
    <source>
        <dbReference type="Pfam" id="PF25967"/>
    </source>
</evidence>
<dbReference type="Pfam" id="PF25967">
    <property type="entry name" value="RND-MFP_C"/>
    <property type="match status" value="1"/>
</dbReference>
<feature type="region of interest" description="Disordered" evidence="1">
    <location>
        <begin position="304"/>
        <end position="327"/>
    </location>
</feature>
<organism evidence="4 5">
    <name type="scientific">Hamadaea flava</name>
    <dbReference type="NCBI Taxonomy" id="1742688"/>
    <lineage>
        <taxon>Bacteria</taxon>
        <taxon>Bacillati</taxon>
        <taxon>Actinomycetota</taxon>
        <taxon>Actinomycetes</taxon>
        <taxon>Micromonosporales</taxon>
        <taxon>Micromonosporaceae</taxon>
        <taxon>Hamadaea</taxon>
    </lineage>
</organism>
<evidence type="ECO:0000256" key="2">
    <source>
        <dbReference type="SAM" id="SignalP"/>
    </source>
</evidence>
<comment type="caution">
    <text evidence="4">The sequence shown here is derived from an EMBL/GenBank/DDBJ whole genome shotgun (WGS) entry which is preliminary data.</text>
</comment>
<dbReference type="EMBL" id="JBHSAY010000010">
    <property type="protein sequence ID" value="MFC4133456.1"/>
    <property type="molecule type" value="Genomic_DNA"/>
</dbReference>
<feature type="domain" description="Multidrug resistance protein MdtA-like C-terminal permuted SH3" evidence="3">
    <location>
        <begin position="248"/>
        <end position="306"/>
    </location>
</feature>
<dbReference type="PANTHER" id="PTHR30469">
    <property type="entry name" value="MULTIDRUG RESISTANCE PROTEIN MDTA"/>
    <property type="match status" value="1"/>
</dbReference>
<evidence type="ECO:0000256" key="1">
    <source>
        <dbReference type="SAM" id="MobiDB-lite"/>
    </source>
</evidence>
<keyword evidence="2" id="KW-0732">Signal</keyword>
<accession>A0ABV8LQY6</accession>
<feature type="chain" id="PRO_5046949483" evidence="2">
    <location>
        <begin position="20"/>
        <end position="327"/>
    </location>
</feature>
<dbReference type="PANTHER" id="PTHR30469:SF33">
    <property type="entry name" value="SLR1207 PROTEIN"/>
    <property type="match status" value="1"/>
</dbReference>
<reference evidence="5" key="1">
    <citation type="journal article" date="2019" name="Int. J. Syst. Evol. Microbiol.">
        <title>The Global Catalogue of Microorganisms (GCM) 10K type strain sequencing project: providing services to taxonomists for standard genome sequencing and annotation.</title>
        <authorList>
            <consortium name="The Broad Institute Genomics Platform"/>
            <consortium name="The Broad Institute Genome Sequencing Center for Infectious Disease"/>
            <person name="Wu L."/>
            <person name="Ma J."/>
        </authorList>
    </citation>
    <scope>NUCLEOTIDE SEQUENCE [LARGE SCALE GENOMIC DNA]</scope>
    <source>
        <strain evidence="5">CGMCC 4.7289</strain>
    </source>
</reference>
<evidence type="ECO:0000313" key="5">
    <source>
        <dbReference type="Proteomes" id="UP001595816"/>
    </source>
</evidence>
<name>A0ABV8LQY6_9ACTN</name>
<protein>
    <submittedName>
        <fullName evidence="4">Efflux RND transporter periplasmic adaptor subunit</fullName>
    </submittedName>
</protein>
<proteinExistence type="predicted"/>
<feature type="region of interest" description="Disordered" evidence="1">
    <location>
        <begin position="183"/>
        <end position="219"/>
    </location>
</feature>
<evidence type="ECO:0000313" key="4">
    <source>
        <dbReference type="EMBL" id="MFC4133456.1"/>
    </source>
</evidence>
<dbReference type="RefSeq" id="WP_253760750.1">
    <property type="nucleotide sequence ID" value="NZ_JAMZDZ010000001.1"/>
</dbReference>
<feature type="compositionally biased region" description="Gly residues" evidence="1">
    <location>
        <begin position="317"/>
        <end position="327"/>
    </location>
</feature>
<feature type="signal peptide" evidence="2">
    <location>
        <begin position="1"/>
        <end position="19"/>
    </location>
</feature>
<dbReference type="InterPro" id="IPR058627">
    <property type="entry name" value="MdtA-like_C"/>
</dbReference>
<keyword evidence="5" id="KW-1185">Reference proteome</keyword>
<sequence length="327" mass="33256">MLKRIFTALAVLAVTAACSNSGEQTDTPSLTQRGTIVTTAKPTRQDLANRVSLTGKVTVNPVFGLVAPVTGQVRYVTVTTPTSTPKKATKVATVVAKGKSHVVNVPAGAIFTGRLADDRSTVQAGMPIVSAKHVGYGIVADIDGAQAYKISGALSTVRAQITNGPGPFDCTVLGTIAALPAGVIPDPPAQQPDPAASPSTPPVVKEPQQNTPPSEPTGMRVVCIAPASVKLINGAAVTIEVVTERATNVLVLPVEAVAGGQGKGQVEVVRADGTHETREVVLGLTDGKVIQIKSGLTEADTVMIPGPDLPPAQNTGEQGGPGAVVTK</sequence>
<gene>
    <name evidence="4" type="ORF">ACFOZ4_22825</name>
</gene>
<dbReference type="Gene3D" id="2.40.420.20">
    <property type="match status" value="1"/>
</dbReference>